<evidence type="ECO:0000313" key="3">
    <source>
        <dbReference type="Proteomes" id="UP000266301"/>
    </source>
</evidence>
<gene>
    <name evidence="2" type="ORF">D4Z93_12260</name>
</gene>
<name>A0A386H6S9_9CLOT</name>
<dbReference type="EMBL" id="CP032416">
    <property type="protein sequence ID" value="AYD41243.1"/>
    <property type="molecule type" value="Genomic_DNA"/>
</dbReference>
<keyword evidence="1" id="KW-0472">Membrane</keyword>
<reference evidence="2 3" key="1">
    <citation type="journal article" date="2019" name="Int. J. Syst. Evol. Microbiol.">
        <title>Clostridium fermenticellae sp. nov., isolated from the mud in a fermentation cellar for the production of the Chinese liquor, baijiu.</title>
        <authorList>
            <person name="Xu P.X."/>
            <person name="Chai L.J."/>
            <person name="Qiu T."/>
            <person name="Zhang X.J."/>
            <person name="Lu Z.M."/>
            <person name="Xiao C."/>
            <person name="Wang S.T."/>
            <person name="Shen C.H."/>
            <person name="Shi J.S."/>
            <person name="Xu Z.H."/>
        </authorList>
    </citation>
    <scope>NUCLEOTIDE SEQUENCE [LARGE SCALE GENOMIC DNA]</scope>
    <source>
        <strain evidence="2 3">JN500901</strain>
    </source>
</reference>
<evidence type="ECO:0000313" key="2">
    <source>
        <dbReference type="EMBL" id="AYD41243.1"/>
    </source>
</evidence>
<proteinExistence type="predicted"/>
<keyword evidence="3" id="KW-1185">Reference proteome</keyword>
<feature type="transmembrane region" description="Helical" evidence="1">
    <location>
        <begin position="67"/>
        <end position="87"/>
    </location>
</feature>
<dbReference type="OrthoDB" id="1898040at2"/>
<feature type="transmembrane region" description="Helical" evidence="1">
    <location>
        <begin position="6"/>
        <end position="28"/>
    </location>
</feature>
<feature type="transmembrane region" description="Helical" evidence="1">
    <location>
        <begin position="136"/>
        <end position="157"/>
    </location>
</feature>
<organism evidence="2 3">
    <name type="scientific">Clostridium fermenticellae</name>
    <dbReference type="NCBI Taxonomy" id="2068654"/>
    <lineage>
        <taxon>Bacteria</taxon>
        <taxon>Bacillati</taxon>
        <taxon>Bacillota</taxon>
        <taxon>Clostridia</taxon>
        <taxon>Eubacteriales</taxon>
        <taxon>Clostridiaceae</taxon>
        <taxon>Clostridium</taxon>
    </lineage>
</organism>
<dbReference type="AlphaFoldDB" id="A0A386H6S9"/>
<protein>
    <recommendedName>
        <fullName evidence="4">Histidine kinase</fullName>
    </recommendedName>
</protein>
<keyword evidence="1" id="KW-1133">Transmembrane helix</keyword>
<dbReference type="KEGG" id="cfer:D4Z93_12260"/>
<dbReference type="Proteomes" id="UP000266301">
    <property type="component" value="Chromosome"/>
</dbReference>
<keyword evidence="1" id="KW-0812">Transmembrane</keyword>
<evidence type="ECO:0008006" key="4">
    <source>
        <dbReference type="Google" id="ProtNLM"/>
    </source>
</evidence>
<accession>A0A386H6S9</accession>
<evidence type="ECO:0000256" key="1">
    <source>
        <dbReference type="SAM" id="Phobius"/>
    </source>
</evidence>
<dbReference type="RefSeq" id="WP_119973911.1">
    <property type="nucleotide sequence ID" value="NZ_CP032416.1"/>
</dbReference>
<feature type="transmembrane region" description="Helical" evidence="1">
    <location>
        <begin position="94"/>
        <end position="114"/>
    </location>
</feature>
<feature type="transmembrane region" description="Helical" evidence="1">
    <location>
        <begin position="164"/>
        <end position="185"/>
    </location>
</feature>
<feature type="transmembrane region" description="Helical" evidence="1">
    <location>
        <begin position="35"/>
        <end position="55"/>
    </location>
</feature>
<sequence>MIEIYIYAALLVIGILILFRICDLSLYCPKKIRTMSIIIIIIMFLRYISMSIMFFSSKIQYLYLLKYTFFIDFIAIPIIAITVLYIFSRKDSVNFSYSFIVTIALAIVYGLIMYKCTCYVTSLDYCGYTITFTDDLIYWIYILINTFIMFLAICLLNRSSIDKVGIYIVIFSSLLSVIEMLTYVIGFSFMPDNIVGDSMWIICLMYGLKKISKVNIK</sequence>